<dbReference type="EMBL" id="GBRH01260178">
    <property type="protein sequence ID" value="JAD37717.1"/>
    <property type="molecule type" value="Transcribed_RNA"/>
</dbReference>
<evidence type="ECO:0000313" key="1">
    <source>
        <dbReference type="EMBL" id="JAD37717.1"/>
    </source>
</evidence>
<sequence>MNVYKQHDEKADIFSAGIVYYYLFVPQVDGRKDKVTQLSTSIREQIQEFDNQGKDFDLDIVLDGTNVLTDWRGSLPLLKRMTKPKANERPSASEILDLMQLHGIGSENFGFLLR</sequence>
<dbReference type="AlphaFoldDB" id="A0A0A8ZSA8"/>
<reference evidence="1" key="2">
    <citation type="journal article" date="2015" name="Data Brief">
        <title>Shoot transcriptome of the giant reed, Arundo donax.</title>
        <authorList>
            <person name="Barrero R.A."/>
            <person name="Guerrero F.D."/>
            <person name="Moolhuijzen P."/>
            <person name="Goolsby J.A."/>
            <person name="Tidwell J."/>
            <person name="Bellgard S.E."/>
            <person name="Bellgard M.I."/>
        </authorList>
    </citation>
    <scope>NUCLEOTIDE SEQUENCE</scope>
    <source>
        <tissue evidence="1">Shoot tissue taken approximately 20 cm above the soil surface</tissue>
    </source>
</reference>
<organism evidence="1">
    <name type="scientific">Arundo donax</name>
    <name type="common">Giant reed</name>
    <name type="synonym">Donax arundinaceus</name>
    <dbReference type="NCBI Taxonomy" id="35708"/>
    <lineage>
        <taxon>Eukaryota</taxon>
        <taxon>Viridiplantae</taxon>
        <taxon>Streptophyta</taxon>
        <taxon>Embryophyta</taxon>
        <taxon>Tracheophyta</taxon>
        <taxon>Spermatophyta</taxon>
        <taxon>Magnoliopsida</taxon>
        <taxon>Liliopsida</taxon>
        <taxon>Poales</taxon>
        <taxon>Poaceae</taxon>
        <taxon>PACMAD clade</taxon>
        <taxon>Arundinoideae</taxon>
        <taxon>Arundineae</taxon>
        <taxon>Arundo</taxon>
    </lineage>
</organism>
<dbReference type="SUPFAM" id="SSF56112">
    <property type="entry name" value="Protein kinase-like (PK-like)"/>
    <property type="match status" value="1"/>
</dbReference>
<dbReference type="InterPro" id="IPR011009">
    <property type="entry name" value="Kinase-like_dom_sf"/>
</dbReference>
<evidence type="ECO:0008006" key="2">
    <source>
        <dbReference type="Google" id="ProtNLM"/>
    </source>
</evidence>
<reference evidence="1" key="1">
    <citation type="submission" date="2014-09" db="EMBL/GenBank/DDBJ databases">
        <authorList>
            <person name="Magalhaes I.L.F."/>
            <person name="Oliveira U."/>
            <person name="Santos F.R."/>
            <person name="Vidigal T.H.D.A."/>
            <person name="Brescovit A.D."/>
            <person name="Santos A.J."/>
        </authorList>
    </citation>
    <scope>NUCLEOTIDE SEQUENCE</scope>
    <source>
        <tissue evidence="1">Shoot tissue taken approximately 20 cm above the soil surface</tissue>
    </source>
</reference>
<name>A0A0A8ZSA8_ARUDO</name>
<dbReference type="Gene3D" id="1.10.510.10">
    <property type="entry name" value="Transferase(Phosphotransferase) domain 1"/>
    <property type="match status" value="1"/>
</dbReference>
<accession>A0A0A8ZSA8</accession>
<protein>
    <recommendedName>
        <fullName evidence="2">Protein kinase domain-containing protein</fullName>
    </recommendedName>
</protein>
<proteinExistence type="predicted"/>